<gene>
    <name evidence="2" type="ORF">K461DRAFT_281867</name>
</gene>
<dbReference type="Gene3D" id="3.80.10.10">
    <property type="entry name" value="Ribonuclease Inhibitor"/>
    <property type="match status" value="1"/>
</dbReference>
<reference evidence="2" key="1">
    <citation type="journal article" date="2020" name="Stud. Mycol.">
        <title>101 Dothideomycetes genomes: a test case for predicting lifestyles and emergence of pathogens.</title>
        <authorList>
            <person name="Haridas S."/>
            <person name="Albert R."/>
            <person name="Binder M."/>
            <person name="Bloem J."/>
            <person name="Labutti K."/>
            <person name="Salamov A."/>
            <person name="Andreopoulos B."/>
            <person name="Baker S."/>
            <person name="Barry K."/>
            <person name="Bills G."/>
            <person name="Bluhm B."/>
            <person name="Cannon C."/>
            <person name="Castanera R."/>
            <person name="Culley D."/>
            <person name="Daum C."/>
            <person name="Ezra D."/>
            <person name="Gonzalez J."/>
            <person name="Henrissat B."/>
            <person name="Kuo A."/>
            <person name="Liang C."/>
            <person name="Lipzen A."/>
            <person name="Lutzoni F."/>
            <person name="Magnuson J."/>
            <person name="Mondo S."/>
            <person name="Nolan M."/>
            <person name="Ohm R."/>
            <person name="Pangilinan J."/>
            <person name="Park H.-J."/>
            <person name="Ramirez L."/>
            <person name="Alfaro M."/>
            <person name="Sun H."/>
            <person name="Tritt A."/>
            <person name="Yoshinaga Y."/>
            <person name="Zwiers L.-H."/>
            <person name="Turgeon B."/>
            <person name="Goodwin S."/>
            <person name="Spatafora J."/>
            <person name="Crous P."/>
            <person name="Grigoriev I."/>
        </authorList>
    </citation>
    <scope>NUCLEOTIDE SEQUENCE</scope>
    <source>
        <strain evidence="2">CBS 260.36</strain>
    </source>
</reference>
<feature type="domain" description="F-box" evidence="1">
    <location>
        <begin position="4"/>
        <end position="48"/>
    </location>
</feature>
<dbReference type="Proteomes" id="UP000799439">
    <property type="component" value="Unassembled WGS sequence"/>
</dbReference>
<dbReference type="SUPFAM" id="SSF81383">
    <property type="entry name" value="F-box domain"/>
    <property type="match status" value="1"/>
</dbReference>
<dbReference type="InterPro" id="IPR036047">
    <property type="entry name" value="F-box-like_dom_sf"/>
</dbReference>
<dbReference type="InterPro" id="IPR001810">
    <property type="entry name" value="F-box_dom"/>
</dbReference>
<proteinExistence type="predicted"/>
<protein>
    <recommendedName>
        <fullName evidence="1">F-box domain-containing protein</fullName>
    </recommendedName>
</protein>
<evidence type="ECO:0000313" key="3">
    <source>
        <dbReference type="Proteomes" id="UP000799439"/>
    </source>
</evidence>
<sequence length="494" mass="56235">MMASSLPPELIQKIAEYLIDDNISLFNAALVNTLWARVFIDVLWRQISERAFSFLGSDKLTRRQFYADKIHRLVLSDGVVHNHFRVISQLKFPKLSYLKVSSCHDWKTIEYLILETLTSLAFEAHPKSRIDTPFGLLRTITQRCHNIRYLRLNLLQYSCPAQEFLVLFQACKKLETIELCGSADNPDDYSEDFDFLHHLLFRQEHLRHLRIYDYWLTATTAQRLLEELSGALPKSSFLAEQSDTQELCPSAHIAAKLESLEICLSFVGFEGGGPDAGAAIYALLAQLQHLKSLSVQFSASTPSSISGILAIRQLQSLEQLLVWGNAGLPSLGTREEQISFCSAFPQMRVFDLNFSGEFDSAALIALGRTSRHLNELTILLGGRSDGVDLHMLDQVEDVLFPELQDYNVAVQKPHDPESENEAKLMARLIHRHMPRVDDVACWYSFASFRNRFEQEWIALRAKTTQPRLHLNGGNNADARWRGHPWFVDDDDDGL</sequence>
<keyword evidence="3" id="KW-1185">Reference proteome</keyword>
<dbReference type="OrthoDB" id="2367191at2759"/>
<name>A0A9P4MH00_9PEZI</name>
<dbReference type="AlphaFoldDB" id="A0A9P4MH00"/>
<dbReference type="InterPro" id="IPR032675">
    <property type="entry name" value="LRR_dom_sf"/>
</dbReference>
<comment type="caution">
    <text evidence="2">The sequence shown here is derived from an EMBL/GenBank/DDBJ whole genome shotgun (WGS) entry which is preliminary data.</text>
</comment>
<evidence type="ECO:0000313" key="2">
    <source>
        <dbReference type="EMBL" id="KAF2149489.1"/>
    </source>
</evidence>
<evidence type="ECO:0000259" key="1">
    <source>
        <dbReference type="Pfam" id="PF12937"/>
    </source>
</evidence>
<dbReference type="SUPFAM" id="SSF52047">
    <property type="entry name" value="RNI-like"/>
    <property type="match status" value="1"/>
</dbReference>
<dbReference type="EMBL" id="ML996091">
    <property type="protein sequence ID" value="KAF2149489.1"/>
    <property type="molecule type" value="Genomic_DNA"/>
</dbReference>
<dbReference type="Pfam" id="PF12937">
    <property type="entry name" value="F-box-like"/>
    <property type="match status" value="1"/>
</dbReference>
<organism evidence="2 3">
    <name type="scientific">Myriangium duriaei CBS 260.36</name>
    <dbReference type="NCBI Taxonomy" id="1168546"/>
    <lineage>
        <taxon>Eukaryota</taxon>
        <taxon>Fungi</taxon>
        <taxon>Dikarya</taxon>
        <taxon>Ascomycota</taxon>
        <taxon>Pezizomycotina</taxon>
        <taxon>Dothideomycetes</taxon>
        <taxon>Dothideomycetidae</taxon>
        <taxon>Myriangiales</taxon>
        <taxon>Myriangiaceae</taxon>
        <taxon>Myriangium</taxon>
    </lineage>
</organism>
<accession>A0A9P4MH00</accession>